<evidence type="ECO:0000256" key="15">
    <source>
        <dbReference type="ARBA" id="ARBA00066633"/>
    </source>
</evidence>
<dbReference type="SUPFAM" id="SSF53244">
    <property type="entry name" value="MurD-like peptide ligases, peptide-binding domain"/>
    <property type="match status" value="1"/>
</dbReference>
<feature type="modified residue" description="N6-carboxylysine" evidence="20">
    <location>
        <position position="218"/>
    </location>
</feature>
<evidence type="ECO:0000256" key="20">
    <source>
        <dbReference type="HAMAP-Rule" id="MF_00208"/>
    </source>
</evidence>
<keyword evidence="9 20" id="KW-0133">Cell shape</keyword>
<evidence type="ECO:0000256" key="5">
    <source>
        <dbReference type="ARBA" id="ARBA00022618"/>
    </source>
</evidence>
<dbReference type="GO" id="GO:0051301">
    <property type="term" value="P:cell division"/>
    <property type="evidence" value="ECO:0007669"/>
    <property type="project" value="UniProtKB-KW"/>
</dbReference>
<protein>
    <recommendedName>
        <fullName evidence="16 20">UDP-N-acetylmuramoyl-L-alanyl-D-glutamate--2,6-diaminopimelate ligase</fullName>
        <ecNumber evidence="15 20">6.3.2.13</ecNumber>
    </recommendedName>
    <alternativeName>
        <fullName evidence="17 20">Meso-A2pm-adding enzyme</fullName>
    </alternativeName>
    <alternativeName>
        <fullName evidence="18 20">Meso-diaminopimelate-adding enzyme</fullName>
    </alternativeName>
    <alternativeName>
        <fullName evidence="19 20">UDP-MurNAc-L-Ala-D-Glu:meso-diaminopimelate ligase</fullName>
    </alternativeName>
    <alternativeName>
        <fullName evidence="20">UDP-MurNAc-tripeptide synthetase</fullName>
    </alternativeName>
    <alternativeName>
        <fullName evidence="20">UDP-N-acetylmuramyl-tripeptide synthetase</fullName>
    </alternativeName>
</protein>
<evidence type="ECO:0000256" key="7">
    <source>
        <dbReference type="ARBA" id="ARBA00022840"/>
    </source>
</evidence>
<feature type="binding site" evidence="20">
    <location>
        <begin position="151"/>
        <end position="152"/>
    </location>
    <ligand>
        <name>UDP-N-acetyl-alpha-D-muramoyl-L-alanyl-D-glutamate</name>
        <dbReference type="ChEBI" id="CHEBI:83900"/>
    </ligand>
</feature>
<evidence type="ECO:0000259" key="22">
    <source>
        <dbReference type="Pfam" id="PF01225"/>
    </source>
</evidence>
<evidence type="ECO:0000256" key="1">
    <source>
        <dbReference type="ARBA" id="ARBA00004752"/>
    </source>
</evidence>
<keyword evidence="7 20" id="KW-0067">ATP-binding</keyword>
<evidence type="ECO:0000256" key="16">
    <source>
        <dbReference type="ARBA" id="ARBA00072883"/>
    </source>
</evidence>
<feature type="binding site" evidence="20">
    <location>
        <begin position="109"/>
        <end position="115"/>
    </location>
    <ligand>
        <name>ATP</name>
        <dbReference type="ChEBI" id="CHEBI:30616"/>
    </ligand>
</feature>
<dbReference type="Proteomes" id="UP000076865">
    <property type="component" value="Chromosome"/>
</dbReference>
<evidence type="ECO:0000256" key="10">
    <source>
        <dbReference type="ARBA" id="ARBA00022984"/>
    </source>
</evidence>
<dbReference type="InterPro" id="IPR000713">
    <property type="entry name" value="Mur_ligase_N"/>
</dbReference>
<evidence type="ECO:0000256" key="4">
    <source>
        <dbReference type="ARBA" id="ARBA00022598"/>
    </source>
</evidence>
<dbReference type="AlphaFoldDB" id="A0A167T976"/>
<comment type="pathway">
    <text evidence="1 20 21">Cell wall biogenesis; peptidoglycan biosynthesis.</text>
</comment>
<dbReference type="PANTHER" id="PTHR23135:SF4">
    <property type="entry name" value="UDP-N-ACETYLMURAMOYL-L-ALANYL-D-GLUTAMATE--2,6-DIAMINOPIMELATE LIGASE MURE HOMOLOG, CHLOROPLASTIC"/>
    <property type="match status" value="1"/>
</dbReference>
<accession>A0A167T976</accession>
<organism evidence="25 26">
    <name type="scientific">Anoxybacteroides amylolyticum</name>
    <dbReference type="NCBI Taxonomy" id="294699"/>
    <lineage>
        <taxon>Bacteria</taxon>
        <taxon>Bacillati</taxon>
        <taxon>Bacillota</taxon>
        <taxon>Bacilli</taxon>
        <taxon>Bacillales</taxon>
        <taxon>Anoxybacillaceae</taxon>
        <taxon>Anoxybacteroides</taxon>
    </lineage>
</organism>
<dbReference type="FunFam" id="3.40.1390.10:FF:000005">
    <property type="entry name" value="UDP-N-acetylmuramoyl-L-alanyl-D-glutamate--2,6-diaminopimelate ligase"/>
    <property type="match status" value="1"/>
</dbReference>
<dbReference type="SUPFAM" id="SSF63418">
    <property type="entry name" value="MurE/MurF N-terminal domain"/>
    <property type="match status" value="1"/>
</dbReference>
<dbReference type="GO" id="GO:0009252">
    <property type="term" value="P:peptidoglycan biosynthetic process"/>
    <property type="evidence" value="ECO:0007669"/>
    <property type="project" value="UniProtKB-UniRule"/>
</dbReference>
<reference evidence="25 26" key="1">
    <citation type="journal article" date="2006" name="Syst. Appl. Microbiol.">
        <title>Anoxybacillus amylolyticus sp. nov., a thermophilic amylase producing bacterium isolated from Mount Rittmann (Antarctica).</title>
        <authorList>
            <person name="Poli A."/>
            <person name="Esposito E."/>
            <person name="Lama L."/>
            <person name="Orlando P."/>
            <person name="Nicolaus G."/>
            <person name="de Appolonia F."/>
            <person name="Gambacorta A."/>
            <person name="Nicolaus B."/>
        </authorList>
    </citation>
    <scope>NUCLEOTIDE SEQUENCE [LARGE SCALE GENOMIC DNA]</scope>
    <source>
        <strain evidence="25 26">DSM 15939</strain>
    </source>
</reference>
<dbReference type="InterPro" id="IPR004101">
    <property type="entry name" value="Mur_ligase_C"/>
</dbReference>
<evidence type="ECO:0000256" key="13">
    <source>
        <dbReference type="ARBA" id="ARBA00050251"/>
    </source>
</evidence>
<dbReference type="Pfam" id="PF02875">
    <property type="entry name" value="Mur_ligase_C"/>
    <property type="match status" value="1"/>
</dbReference>
<dbReference type="GO" id="GO:0071555">
    <property type="term" value="P:cell wall organization"/>
    <property type="evidence" value="ECO:0007669"/>
    <property type="project" value="UniProtKB-KW"/>
</dbReference>
<dbReference type="Pfam" id="PF08245">
    <property type="entry name" value="Mur_ligase_M"/>
    <property type="match status" value="1"/>
</dbReference>
<comment type="caution">
    <text evidence="20">Lacks conserved residue(s) required for the propagation of feature annotation.</text>
</comment>
<evidence type="ECO:0000256" key="21">
    <source>
        <dbReference type="RuleBase" id="RU004135"/>
    </source>
</evidence>
<evidence type="ECO:0000256" key="9">
    <source>
        <dbReference type="ARBA" id="ARBA00022960"/>
    </source>
</evidence>
<gene>
    <name evidence="20 25" type="primary">murE</name>
    <name evidence="25" type="ORF">GFC30_1417</name>
</gene>
<evidence type="ECO:0000256" key="12">
    <source>
        <dbReference type="ARBA" id="ARBA00023316"/>
    </source>
</evidence>
<comment type="function">
    <text evidence="14 20">Catalyzes the addition of meso-diaminopimelic acid to the nucleotide precursor UDP-N-acetylmuramoyl-L-alanyl-D-glutamate (UMAG) in the biosynthesis of bacterial cell-wall peptidoglycan.</text>
</comment>
<keyword evidence="8 20" id="KW-0460">Magnesium</keyword>
<keyword evidence="26" id="KW-1185">Reference proteome</keyword>
<feature type="binding site" evidence="20">
    <location>
        <position position="186"/>
    </location>
    <ligand>
        <name>UDP-N-acetyl-alpha-D-muramoyl-L-alanyl-D-glutamate</name>
        <dbReference type="ChEBI" id="CHEBI:83900"/>
    </ligand>
</feature>
<dbReference type="FunFam" id="3.90.190.20:FF:000006">
    <property type="entry name" value="UDP-N-acetylmuramoyl-L-alanyl-D-glutamate--2,6-diaminopimelate ligase"/>
    <property type="match status" value="1"/>
</dbReference>
<dbReference type="NCBIfam" id="TIGR01085">
    <property type="entry name" value="murE"/>
    <property type="match status" value="1"/>
</dbReference>
<evidence type="ECO:0000313" key="25">
    <source>
        <dbReference type="EMBL" id="ANB59649.1"/>
    </source>
</evidence>
<dbReference type="NCBIfam" id="NF001126">
    <property type="entry name" value="PRK00139.1-4"/>
    <property type="match status" value="1"/>
</dbReference>
<dbReference type="InterPro" id="IPR035911">
    <property type="entry name" value="MurE/MurF_N"/>
</dbReference>
<dbReference type="GO" id="GO:0005737">
    <property type="term" value="C:cytoplasm"/>
    <property type="evidence" value="ECO:0007669"/>
    <property type="project" value="UniProtKB-SubCell"/>
</dbReference>
<evidence type="ECO:0000256" key="17">
    <source>
        <dbReference type="ARBA" id="ARBA00075482"/>
    </source>
</evidence>
<comment type="subcellular location">
    <subcellularLocation>
        <location evidence="20 21">Cytoplasm</location>
    </subcellularLocation>
</comment>
<evidence type="ECO:0000256" key="8">
    <source>
        <dbReference type="ARBA" id="ARBA00022842"/>
    </source>
</evidence>
<evidence type="ECO:0000256" key="6">
    <source>
        <dbReference type="ARBA" id="ARBA00022741"/>
    </source>
</evidence>
<comment type="similarity">
    <text evidence="2 20">Belongs to the MurCDEF family. MurE subfamily.</text>
</comment>
<dbReference type="InterPro" id="IPR036565">
    <property type="entry name" value="Mur-like_cat_sf"/>
</dbReference>
<keyword evidence="4 20" id="KW-0436">Ligase</keyword>
<dbReference type="PATRIC" id="fig|294699.3.peg.1438"/>
<comment type="cofactor">
    <cofactor evidence="20">
        <name>Mg(2+)</name>
        <dbReference type="ChEBI" id="CHEBI:18420"/>
    </cofactor>
</comment>
<dbReference type="KEGG" id="aamy:GFC30_1417"/>
<keyword evidence="11 20" id="KW-0131">Cell cycle</keyword>
<dbReference type="HAMAP" id="MF_00208">
    <property type="entry name" value="MurE"/>
    <property type="match status" value="1"/>
</dbReference>
<dbReference type="GO" id="GO:0005524">
    <property type="term" value="F:ATP binding"/>
    <property type="evidence" value="ECO:0007669"/>
    <property type="project" value="UniProtKB-UniRule"/>
</dbReference>
<feature type="short sequence motif" description="Meso-diaminopimelate recognition motif" evidence="20">
    <location>
        <begin position="408"/>
        <end position="411"/>
    </location>
</feature>
<comment type="PTM">
    <text evidence="20">Carboxylation is probably crucial for Mg(2+) binding and, consequently, for the gamma-phosphate positioning of ATP.</text>
</comment>
<sequence length="491" mass="54227">MMKLQTLLSYLHDFTIYSGENPTITSIEMDSRKVTKGALFICIKGFTVDGHAFASQAVANGAVAVIAERYVNVPVPVILVRDSKRAMAVLADAFYGQPTHKLHLIGVTGTNGKTTTTHLIEQIFRKAKKKTGLIGTLYTKIGDETYEVQNTTPESLVLQKTFKQMVDAGVDVAMMEVSSHALHMGRVHGCDYDVAVFTNLTQDHLDYHQTMEEYRLAKGLLFAQLGNRFDHTRPKFAVLNNDDSSSEQYKRMTAATIITYGIETESDIMAKAIDITPSGMVFTIVTPTEEAQMQTKLIGRFNVYNILAATAASLASGVSLSTIVEAIGEIQGVPGRFETVDEGQNFTVIVDYAHTPDSLENVLKTIREFAKRNVYVVVGCGGDRDRTKRPIMAQIAVQYADVAIFTSDNPRSEQPEAILQDMEDGVRGQSYVSIVDRKEAIRYAIHQAQAGDVILIAGKGHETYQIIGEQVLHFDDRLVAREAIKEREVSC</sequence>
<evidence type="ECO:0000256" key="3">
    <source>
        <dbReference type="ARBA" id="ARBA00022490"/>
    </source>
</evidence>
<dbReference type="Gene3D" id="3.40.1390.10">
    <property type="entry name" value="MurE/MurF, N-terminal domain"/>
    <property type="match status" value="1"/>
</dbReference>
<feature type="domain" description="Mur ligase C-terminal" evidence="23">
    <location>
        <begin position="335"/>
        <end position="460"/>
    </location>
</feature>
<proteinExistence type="inferred from homology"/>
<feature type="domain" description="Mur ligase N-terminal catalytic" evidence="22">
    <location>
        <begin position="23"/>
        <end position="95"/>
    </location>
</feature>
<dbReference type="NCBIfam" id="NF001124">
    <property type="entry name" value="PRK00139.1-2"/>
    <property type="match status" value="1"/>
</dbReference>
<feature type="binding site" evidence="20">
    <location>
        <position position="458"/>
    </location>
    <ligand>
        <name>meso-2,6-diaminopimelate</name>
        <dbReference type="ChEBI" id="CHEBI:57791"/>
    </ligand>
</feature>
<dbReference type="SUPFAM" id="SSF53623">
    <property type="entry name" value="MurD-like peptide ligases, catalytic domain"/>
    <property type="match status" value="1"/>
</dbReference>
<evidence type="ECO:0000256" key="19">
    <source>
        <dbReference type="ARBA" id="ARBA00081560"/>
    </source>
</evidence>
<evidence type="ECO:0000259" key="23">
    <source>
        <dbReference type="Pfam" id="PF02875"/>
    </source>
</evidence>
<dbReference type="GO" id="GO:0008360">
    <property type="term" value="P:regulation of cell shape"/>
    <property type="evidence" value="ECO:0007669"/>
    <property type="project" value="UniProtKB-KW"/>
</dbReference>
<dbReference type="InterPro" id="IPR036615">
    <property type="entry name" value="Mur_ligase_C_dom_sf"/>
</dbReference>
<feature type="binding site" evidence="20">
    <location>
        <position position="462"/>
    </location>
    <ligand>
        <name>meso-2,6-diaminopimelate</name>
        <dbReference type="ChEBI" id="CHEBI:57791"/>
    </ligand>
</feature>
<dbReference type="GO" id="GO:0000287">
    <property type="term" value="F:magnesium ion binding"/>
    <property type="evidence" value="ECO:0007669"/>
    <property type="project" value="UniProtKB-UniRule"/>
</dbReference>
<evidence type="ECO:0000259" key="24">
    <source>
        <dbReference type="Pfam" id="PF08245"/>
    </source>
</evidence>
<evidence type="ECO:0000313" key="26">
    <source>
        <dbReference type="Proteomes" id="UP000076865"/>
    </source>
</evidence>
<name>A0A167T976_9BACL</name>
<dbReference type="EC" id="6.3.2.13" evidence="15 20"/>
<feature type="binding site" evidence="20">
    <location>
        <begin position="408"/>
        <end position="411"/>
    </location>
    <ligand>
        <name>meso-2,6-diaminopimelate</name>
        <dbReference type="ChEBI" id="CHEBI:57791"/>
    </ligand>
</feature>
<dbReference type="GO" id="GO:0008765">
    <property type="term" value="F:UDP-N-acetylmuramoylalanyl-D-glutamate-2,6-diaminopimelate ligase activity"/>
    <property type="evidence" value="ECO:0007669"/>
    <property type="project" value="UniProtKB-UniRule"/>
</dbReference>
<dbReference type="InterPro" id="IPR005761">
    <property type="entry name" value="UDP-N-AcMur-Glu-dNH2Pim_ligase"/>
</dbReference>
<keyword evidence="12 20" id="KW-0961">Cell wall biogenesis/degradation</keyword>
<evidence type="ECO:0000256" key="14">
    <source>
        <dbReference type="ARBA" id="ARBA00056782"/>
    </source>
</evidence>
<dbReference type="EMBL" id="CP015438">
    <property type="protein sequence ID" value="ANB59649.1"/>
    <property type="molecule type" value="Genomic_DNA"/>
</dbReference>
<feature type="binding site" evidence="20">
    <location>
        <position position="31"/>
    </location>
    <ligand>
        <name>UDP-N-acetyl-alpha-D-muramoyl-L-alanyl-D-glutamate</name>
        <dbReference type="ChEBI" id="CHEBI:83900"/>
    </ligand>
</feature>
<keyword evidence="6 20" id="KW-0547">Nucleotide-binding</keyword>
<dbReference type="Gene3D" id="3.90.190.20">
    <property type="entry name" value="Mur ligase, C-terminal domain"/>
    <property type="match status" value="1"/>
</dbReference>
<keyword evidence="3 20" id="KW-0963">Cytoplasm</keyword>
<evidence type="ECO:0000256" key="2">
    <source>
        <dbReference type="ARBA" id="ARBA00005898"/>
    </source>
</evidence>
<evidence type="ECO:0000256" key="18">
    <source>
        <dbReference type="ARBA" id="ARBA00076158"/>
    </source>
</evidence>
<comment type="catalytic activity">
    <reaction evidence="13 20">
        <text>UDP-N-acetyl-alpha-D-muramoyl-L-alanyl-D-glutamate + meso-2,6-diaminopimelate + ATP = UDP-N-acetyl-alpha-D-muramoyl-L-alanyl-gamma-D-glutamyl-meso-2,6-diaminopimelate + ADP + phosphate + H(+)</text>
        <dbReference type="Rhea" id="RHEA:23676"/>
        <dbReference type="ChEBI" id="CHEBI:15378"/>
        <dbReference type="ChEBI" id="CHEBI:30616"/>
        <dbReference type="ChEBI" id="CHEBI:43474"/>
        <dbReference type="ChEBI" id="CHEBI:57791"/>
        <dbReference type="ChEBI" id="CHEBI:83900"/>
        <dbReference type="ChEBI" id="CHEBI:83905"/>
        <dbReference type="ChEBI" id="CHEBI:456216"/>
        <dbReference type="EC" id="6.3.2.13"/>
    </reaction>
</comment>
<feature type="domain" description="Mur ligase central" evidence="24">
    <location>
        <begin position="107"/>
        <end position="312"/>
    </location>
</feature>
<dbReference type="PANTHER" id="PTHR23135">
    <property type="entry name" value="MUR LIGASE FAMILY MEMBER"/>
    <property type="match status" value="1"/>
</dbReference>
<dbReference type="Gene3D" id="3.40.1190.10">
    <property type="entry name" value="Mur-like, catalytic domain"/>
    <property type="match status" value="1"/>
</dbReference>
<evidence type="ECO:0000256" key="11">
    <source>
        <dbReference type="ARBA" id="ARBA00023306"/>
    </source>
</evidence>
<feature type="binding site" evidence="20">
    <location>
        <position position="150"/>
    </location>
    <ligand>
        <name>UDP-N-acetyl-alpha-D-muramoyl-L-alanyl-D-glutamate</name>
        <dbReference type="ChEBI" id="CHEBI:83900"/>
    </ligand>
</feature>
<dbReference type="UniPathway" id="UPA00219"/>
<keyword evidence="10 20" id="KW-0573">Peptidoglycan synthesis</keyword>
<dbReference type="InterPro" id="IPR013221">
    <property type="entry name" value="Mur_ligase_cen"/>
</dbReference>
<feature type="binding site" evidence="20">
    <location>
        <position position="178"/>
    </location>
    <ligand>
        <name>UDP-N-acetyl-alpha-D-muramoyl-L-alanyl-D-glutamate</name>
        <dbReference type="ChEBI" id="CHEBI:83900"/>
    </ligand>
</feature>
<dbReference type="Pfam" id="PF01225">
    <property type="entry name" value="Mur_ligase"/>
    <property type="match status" value="1"/>
</dbReference>
<keyword evidence="5 20" id="KW-0132">Cell division</keyword>
<feature type="binding site" evidence="20">
    <location>
        <position position="384"/>
    </location>
    <ligand>
        <name>meso-2,6-diaminopimelate</name>
        <dbReference type="ChEBI" id="CHEBI:57791"/>
    </ligand>
</feature>